<feature type="transmembrane region" description="Helical" evidence="7">
    <location>
        <begin position="72"/>
        <end position="96"/>
    </location>
</feature>
<evidence type="ECO:0000313" key="11">
    <source>
        <dbReference type="Proteomes" id="UP000315385"/>
    </source>
</evidence>
<dbReference type="OrthoDB" id="327291at2157"/>
<dbReference type="SUPFAM" id="SSF55785">
    <property type="entry name" value="PYP-like sensor domain (PAS domain)"/>
    <property type="match status" value="1"/>
</dbReference>
<dbReference type="PANTHER" id="PTHR44936:SF10">
    <property type="entry name" value="SENSOR PROTEIN RSTB"/>
    <property type="match status" value="1"/>
</dbReference>
<dbReference type="PANTHER" id="PTHR44936">
    <property type="entry name" value="SENSOR PROTEIN CREC"/>
    <property type="match status" value="1"/>
</dbReference>
<organism evidence="10 11">
    <name type="scientific">Halonotius roseus</name>
    <dbReference type="NCBI Taxonomy" id="2511997"/>
    <lineage>
        <taxon>Archaea</taxon>
        <taxon>Methanobacteriati</taxon>
        <taxon>Methanobacteriota</taxon>
        <taxon>Stenosarchaea group</taxon>
        <taxon>Halobacteria</taxon>
        <taxon>Halobacteriales</taxon>
        <taxon>Haloferacaceae</taxon>
        <taxon>Halonotius</taxon>
    </lineage>
</organism>
<dbReference type="InterPro" id="IPR003594">
    <property type="entry name" value="HATPase_dom"/>
</dbReference>
<dbReference type="SUPFAM" id="SSF55874">
    <property type="entry name" value="ATPase domain of HSP90 chaperone/DNA topoisomerase II/histidine kinase"/>
    <property type="match status" value="1"/>
</dbReference>
<dbReference type="InterPro" id="IPR050980">
    <property type="entry name" value="2C_sensor_his_kinase"/>
</dbReference>
<feature type="transmembrane region" description="Helical" evidence="7">
    <location>
        <begin position="108"/>
        <end position="127"/>
    </location>
</feature>
<keyword evidence="4" id="KW-0547">Nucleotide-binding</keyword>
<dbReference type="Gene3D" id="3.30.450.20">
    <property type="entry name" value="PAS domain"/>
    <property type="match status" value="1"/>
</dbReference>
<accession>A0A544QRX2</accession>
<dbReference type="InterPro" id="IPR031621">
    <property type="entry name" value="HisKA_7TM"/>
</dbReference>
<comment type="catalytic activity">
    <reaction evidence="1">
        <text>ATP + protein L-histidine = ADP + protein N-phospho-L-histidine.</text>
        <dbReference type="EC" id="2.7.13.3"/>
    </reaction>
</comment>
<keyword evidence="3" id="KW-0808">Transferase</keyword>
<gene>
    <name evidence="10" type="ORF">EWF95_04410</name>
</gene>
<keyword evidence="7" id="KW-0472">Membrane</keyword>
<dbReference type="CDD" id="cd00075">
    <property type="entry name" value="HATPase"/>
    <property type="match status" value="1"/>
</dbReference>
<evidence type="ECO:0000259" key="9">
    <source>
        <dbReference type="PROSITE" id="PS50112"/>
    </source>
</evidence>
<dbReference type="SMART" id="SM00387">
    <property type="entry name" value="HATPase_c"/>
    <property type="match status" value="1"/>
</dbReference>
<reference evidence="10 11" key="1">
    <citation type="submission" date="2019-02" db="EMBL/GenBank/DDBJ databases">
        <title>Halonotius sp. a new haloqrchaeon isolated from saline water.</title>
        <authorList>
            <person name="Duran-Viseras A."/>
            <person name="Sanchez-Porro C."/>
            <person name="Ventosa A."/>
        </authorList>
    </citation>
    <scope>NUCLEOTIDE SEQUENCE [LARGE SCALE GENOMIC DNA]</scope>
    <source>
        <strain evidence="10 11">F9-27</strain>
    </source>
</reference>
<feature type="transmembrane region" description="Helical" evidence="7">
    <location>
        <begin position="139"/>
        <end position="164"/>
    </location>
</feature>
<dbReference type="CDD" id="cd00130">
    <property type="entry name" value="PAS"/>
    <property type="match status" value="1"/>
</dbReference>
<dbReference type="InterPro" id="IPR005467">
    <property type="entry name" value="His_kinase_dom"/>
</dbReference>
<dbReference type="InterPro" id="IPR013767">
    <property type="entry name" value="PAS_fold"/>
</dbReference>
<dbReference type="GO" id="GO:0005524">
    <property type="term" value="F:ATP binding"/>
    <property type="evidence" value="ECO:0007669"/>
    <property type="project" value="UniProtKB-KW"/>
</dbReference>
<dbReference type="PROSITE" id="PS50112">
    <property type="entry name" value="PAS"/>
    <property type="match status" value="1"/>
</dbReference>
<feature type="transmembrane region" description="Helical" evidence="7">
    <location>
        <begin position="176"/>
        <end position="195"/>
    </location>
</feature>
<protein>
    <recommendedName>
        <fullName evidence="2">histidine kinase</fullName>
        <ecNumber evidence="2">2.7.13.3</ecNumber>
    </recommendedName>
</protein>
<evidence type="ECO:0000256" key="3">
    <source>
        <dbReference type="ARBA" id="ARBA00022679"/>
    </source>
</evidence>
<dbReference type="InterPro" id="IPR036890">
    <property type="entry name" value="HATPase_C_sf"/>
</dbReference>
<dbReference type="EMBL" id="SESI01000001">
    <property type="protein sequence ID" value="TQQ82186.1"/>
    <property type="molecule type" value="Genomic_DNA"/>
</dbReference>
<dbReference type="RefSeq" id="WP_142442836.1">
    <property type="nucleotide sequence ID" value="NZ_SESI01000001.1"/>
</dbReference>
<keyword evidence="7" id="KW-1133">Transmembrane helix</keyword>
<evidence type="ECO:0000256" key="4">
    <source>
        <dbReference type="ARBA" id="ARBA00022741"/>
    </source>
</evidence>
<dbReference type="Pfam" id="PF02518">
    <property type="entry name" value="HATPase_c"/>
    <property type="match status" value="1"/>
</dbReference>
<feature type="transmembrane region" description="Helical" evidence="7">
    <location>
        <begin position="39"/>
        <end position="60"/>
    </location>
</feature>
<keyword evidence="7" id="KW-0812">Transmembrane</keyword>
<dbReference type="Pfam" id="PF16927">
    <property type="entry name" value="HisKA_7TM"/>
    <property type="match status" value="1"/>
</dbReference>
<evidence type="ECO:0000259" key="8">
    <source>
        <dbReference type="PROSITE" id="PS50109"/>
    </source>
</evidence>
<dbReference type="InterPro" id="IPR000014">
    <property type="entry name" value="PAS"/>
</dbReference>
<dbReference type="GO" id="GO:0004673">
    <property type="term" value="F:protein histidine kinase activity"/>
    <property type="evidence" value="ECO:0007669"/>
    <property type="project" value="UniProtKB-EC"/>
</dbReference>
<evidence type="ECO:0000256" key="2">
    <source>
        <dbReference type="ARBA" id="ARBA00012438"/>
    </source>
</evidence>
<evidence type="ECO:0000256" key="1">
    <source>
        <dbReference type="ARBA" id="ARBA00000085"/>
    </source>
</evidence>
<dbReference type="Pfam" id="PF00989">
    <property type="entry name" value="PAS"/>
    <property type="match status" value="1"/>
</dbReference>
<dbReference type="InterPro" id="IPR004358">
    <property type="entry name" value="Sig_transdc_His_kin-like_C"/>
</dbReference>
<keyword evidence="5" id="KW-0418">Kinase</keyword>
<dbReference type="PRINTS" id="PR00344">
    <property type="entry name" value="BCTRLSENSOR"/>
</dbReference>
<sequence>MAFDSLPVVALLRASALVSLLAVFAHALRYRSNPVARPFVLLVGSQTLWATLVLGPSILGVDASIPVFGSDLRGLAITAAAVAGPILWLRYALAFTGRSELLTRRRELLAATPIALLPTLILVREAAGEAAPDSLVGLYWLVVILVVLGLIGCLVVGCYLLVRLARRYRQVSYRQVAVLTTALLAPYLMAFASRISRPTAGGDTVDYLPVDVTFLGFGVAAVGVVVAVDRYQVFTAFPETDAVARDEVLETLAVGLFLIDTDDRILDANAEASRIVGSSADAIIGQELGAVLPGITPLPTDSPTRLSLATADGHRRYEVTIDAVADGDETTIGRTVLLRDITDRQTREQQLAVLTRVLRHNLRNDLDTILAHAEEIETDTLRDRIATQIEHTQRTATKARAVETVLGASQQQRQEVDLLATVDSVVGSLRETYDCELTVQTPATLQVVSHEPLLRRLLTELLENGIEHTDADRPRVELAISVDDGVVRIEISDDGPGIPAHEFDVLEAGSETPLRHGSGIGLWIVTWIVDYLGGDLSFESTAEGSTVRVLLSGTPIVDANSG</sequence>
<dbReference type="Gene3D" id="3.30.565.10">
    <property type="entry name" value="Histidine kinase-like ATPase, C-terminal domain"/>
    <property type="match status" value="1"/>
</dbReference>
<feature type="transmembrane region" description="Helical" evidence="7">
    <location>
        <begin position="207"/>
        <end position="228"/>
    </location>
</feature>
<evidence type="ECO:0000256" key="7">
    <source>
        <dbReference type="SAM" id="Phobius"/>
    </source>
</evidence>
<proteinExistence type="predicted"/>
<comment type="caution">
    <text evidence="10">The sequence shown here is derived from an EMBL/GenBank/DDBJ whole genome shotgun (WGS) entry which is preliminary data.</text>
</comment>
<dbReference type="AlphaFoldDB" id="A0A544QRX2"/>
<dbReference type="GO" id="GO:0006355">
    <property type="term" value="P:regulation of DNA-templated transcription"/>
    <property type="evidence" value="ECO:0007669"/>
    <property type="project" value="InterPro"/>
</dbReference>
<evidence type="ECO:0000256" key="6">
    <source>
        <dbReference type="ARBA" id="ARBA00022840"/>
    </source>
</evidence>
<feature type="domain" description="PAS" evidence="9">
    <location>
        <begin position="247"/>
        <end position="288"/>
    </location>
</feature>
<dbReference type="Proteomes" id="UP000315385">
    <property type="component" value="Unassembled WGS sequence"/>
</dbReference>
<name>A0A544QRX2_9EURY</name>
<dbReference type="EC" id="2.7.13.3" evidence="2"/>
<evidence type="ECO:0000313" key="10">
    <source>
        <dbReference type="EMBL" id="TQQ82186.1"/>
    </source>
</evidence>
<keyword evidence="6" id="KW-0067">ATP-binding</keyword>
<dbReference type="InterPro" id="IPR035965">
    <property type="entry name" value="PAS-like_dom_sf"/>
</dbReference>
<evidence type="ECO:0000256" key="5">
    <source>
        <dbReference type="ARBA" id="ARBA00022777"/>
    </source>
</evidence>
<keyword evidence="11" id="KW-1185">Reference proteome</keyword>
<dbReference type="PROSITE" id="PS50109">
    <property type="entry name" value="HIS_KIN"/>
    <property type="match status" value="1"/>
</dbReference>
<dbReference type="SMART" id="SM00091">
    <property type="entry name" value="PAS"/>
    <property type="match status" value="1"/>
</dbReference>
<feature type="transmembrane region" description="Helical" evidence="7">
    <location>
        <begin position="6"/>
        <end position="27"/>
    </location>
</feature>
<feature type="domain" description="Histidine kinase" evidence="8">
    <location>
        <begin position="357"/>
        <end position="555"/>
    </location>
</feature>